<dbReference type="InterPro" id="IPR021115">
    <property type="entry name" value="Pyridoxal-P_BS"/>
</dbReference>
<dbReference type="EMBL" id="CABL01000005">
    <property type="protein sequence ID" value="CBH75058.1"/>
    <property type="molecule type" value="Genomic_DNA"/>
</dbReference>
<dbReference type="Gene3D" id="3.40.640.10">
    <property type="entry name" value="Type I PLP-dependent aspartate aminotransferase-like (Major domain)"/>
    <property type="match status" value="1"/>
</dbReference>
<evidence type="ECO:0000256" key="1">
    <source>
        <dbReference type="ARBA" id="ARBA00001933"/>
    </source>
</evidence>
<evidence type="ECO:0000256" key="4">
    <source>
        <dbReference type="ARBA" id="ARBA00022898"/>
    </source>
</evidence>
<keyword evidence="5 6" id="KW-0456">Lyase</keyword>
<dbReference type="InterPro" id="IPR015424">
    <property type="entry name" value="PyrdxlP-dep_Trfase"/>
</dbReference>
<keyword evidence="3" id="KW-0210">Decarboxylase</keyword>
<dbReference type="PROSITE" id="PS00392">
    <property type="entry name" value="DDC_GAD_HDC_YDC"/>
    <property type="match status" value="1"/>
</dbReference>
<dbReference type="PANTHER" id="PTHR46101">
    <property type="match status" value="1"/>
</dbReference>
<gene>
    <name evidence="6" type="primary">hdc</name>
    <name evidence="6" type="ORF">CARN1_0233</name>
</gene>
<comment type="caution">
    <text evidence="6">The sequence shown here is derived from an EMBL/GenBank/DDBJ whole genome shotgun (WGS) entry which is preliminary data.</text>
</comment>
<dbReference type="EC" id="4.1.1.22" evidence="6"/>
<dbReference type="PANTHER" id="PTHR46101:SF2">
    <property type="entry name" value="SERINE DECARBOXYLASE"/>
    <property type="match status" value="1"/>
</dbReference>
<protein>
    <submittedName>
        <fullName evidence="6">Histidine decarboxylase (HDC)</fullName>
        <ecNumber evidence="6">4.1.1.22</ecNumber>
    </submittedName>
</protein>
<organism evidence="6">
    <name type="scientific">mine drainage metagenome</name>
    <dbReference type="NCBI Taxonomy" id="410659"/>
    <lineage>
        <taxon>unclassified sequences</taxon>
        <taxon>metagenomes</taxon>
        <taxon>ecological metagenomes</taxon>
    </lineage>
</organism>
<dbReference type="InterPro" id="IPR015421">
    <property type="entry name" value="PyrdxlP-dep_Trfase_major"/>
</dbReference>
<dbReference type="GO" id="GO:0019752">
    <property type="term" value="P:carboxylic acid metabolic process"/>
    <property type="evidence" value="ECO:0007669"/>
    <property type="project" value="InterPro"/>
</dbReference>
<reference evidence="6" key="1">
    <citation type="submission" date="2009-10" db="EMBL/GenBank/DDBJ databases">
        <title>Diversity of trophic interactions inside an arsenic-rich microbial ecosystem.</title>
        <authorList>
            <person name="Bertin P.N."/>
            <person name="Heinrich-Salmeron A."/>
            <person name="Pelletier E."/>
            <person name="Goulhen-Chollet F."/>
            <person name="Arsene-Ploetze F."/>
            <person name="Gallien S."/>
            <person name="Calteau A."/>
            <person name="Vallenet D."/>
            <person name="Casiot C."/>
            <person name="Chane-Woon-Ming B."/>
            <person name="Giloteaux L."/>
            <person name="Barakat M."/>
            <person name="Bonnefoy V."/>
            <person name="Bruneel O."/>
            <person name="Chandler M."/>
            <person name="Cleiss J."/>
            <person name="Duran R."/>
            <person name="Elbaz-Poulichet F."/>
            <person name="Fonknechten N."/>
            <person name="Lauga B."/>
            <person name="Mornico D."/>
            <person name="Ortet P."/>
            <person name="Schaeffer C."/>
            <person name="Siguier P."/>
            <person name="Alexander Thil Smith A."/>
            <person name="Van Dorsselaer A."/>
            <person name="Weissenbach J."/>
            <person name="Medigue C."/>
            <person name="Le Paslier D."/>
        </authorList>
    </citation>
    <scope>NUCLEOTIDE SEQUENCE</scope>
</reference>
<accession>E6PF22</accession>
<dbReference type="NCBIfam" id="NF002748">
    <property type="entry name" value="PRK02769.1"/>
    <property type="match status" value="1"/>
</dbReference>
<dbReference type="InterPro" id="IPR002129">
    <property type="entry name" value="PyrdxlP-dep_de-COase"/>
</dbReference>
<dbReference type="InterPro" id="IPR051151">
    <property type="entry name" value="Group_II_Decarboxylase"/>
</dbReference>
<keyword evidence="4" id="KW-0663">Pyridoxal phosphate</keyword>
<evidence type="ECO:0000256" key="2">
    <source>
        <dbReference type="ARBA" id="ARBA00009533"/>
    </source>
</evidence>
<sequence length="370" mass="41396">MKSLDQLYDELKSANADSLGYPAAKDFDYAEIERFLDFPINNIGDPFAQGTYRVHTRECEREVVAFFAEATRAPQDDWWGYVTNGGTEGNLYGLYLARELHPDGIVYYSEATHYSVSKNLHFLGMRHIMIRAQENGEIDYDDLLETLKIHRDRPPIIFANIGTTMTEARDDIGRIVEMMDRLAIRERYIHSDAALAGGYAAYLDPRPAWDFADGADSVAISGHKFLGAPIPCGIVIARKHNVQRIARSIDYIGSLDTTITGSRSGFSPLMLWYRLQQLGEAGLRERLGRSLANAGYLVERLTAIGIPAWRNPNAITVVIPRADAEIQQRWQLATAGDISHVLVLPNVSREQIDTFVADVAKSRTEDACKA</sequence>
<comment type="cofactor">
    <cofactor evidence="1">
        <name>pyridoxal 5'-phosphate</name>
        <dbReference type="ChEBI" id="CHEBI:597326"/>
    </cofactor>
</comment>
<name>E6PF22_9ZZZZ</name>
<dbReference type="GO" id="GO:0004398">
    <property type="term" value="F:histidine decarboxylase activity"/>
    <property type="evidence" value="ECO:0007669"/>
    <property type="project" value="UniProtKB-EC"/>
</dbReference>
<evidence type="ECO:0000256" key="3">
    <source>
        <dbReference type="ARBA" id="ARBA00022793"/>
    </source>
</evidence>
<dbReference type="Pfam" id="PF00282">
    <property type="entry name" value="Pyridoxal_deC"/>
    <property type="match status" value="1"/>
</dbReference>
<dbReference type="SUPFAM" id="SSF53383">
    <property type="entry name" value="PLP-dependent transferases"/>
    <property type="match status" value="1"/>
</dbReference>
<dbReference type="GO" id="GO:0030170">
    <property type="term" value="F:pyridoxal phosphate binding"/>
    <property type="evidence" value="ECO:0007669"/>
    <property type="project" value="InterPro"/>
</dbReference>
<evidence type="ECO:0000313" key="6">
    <source>
        <dbReference type="EMBL" id="CBH75058.1"/>
    </source>
</evidence>
<proteinExistence type="inferred from homology"/>
<comment type="similarity">
    <text evidence="2">Belongs to the group II decarboxylase family.</text>
</comment>
<dbReference type="AlphaFoldDB" id="E6PF22"/>
<evidence type="ECO:0000256" key="5">
    <source>
        <dbReference type="ARBA" id="ARBA00023239"/>
    </source>
</evidence>